<dbReference type="PANTHER" id="PTHR16779">
    <property type="entry name" value="BETA-1,4-MANNOSYLTRANSFERASE EGH"/>
    <property type="match status" value="1"/>
</dbReference>
<proteinExistence type="predicted"/>
<keyword evidence="1" id="KW-0472">Membrane</keyword>
<dbReference type="SUPFAM" id="SSF53448">
    <property type="entry name" value="Nucleotide-diphospho-sugar transferases"/>
    <property type="match status" value="1"/>
</dbReference>
<feature type="transmembrane region" description="Helical" evidence="1">
    <location>
        <begin position="328"/>
        <end position="349"/>
    </location>
</feature>
<protein>
    <recommendedName>
        <fullName evidence="2">Glycosyltransferase 2-like domain-containing protein</fullName>
    </recommendedName>
</protein>
<reference evidence="3 4" key="1">
    <citation type="submission" date="2019-03" db="EMBL/GenBank/DDBJ databases">
        <title>Draft genome sequences of novel Actinobacteria.</title>
        <authorList>
            <person name="Sahin N."/>
            <person name="Ay H."/>
            <person name="Saygin H."/>
        </authorList>
    </citation>
    <scope>NUCLEOTIDE SEQUENCE [LARGE SCALE GENOMIC DNA]</scope>
    <source>
        <strain evidence="3 4">H3C3</strain>
    </source>
</reference>
<feature type="transmembrane region" description="Helical" evidence="1">
    <location>
        <begin position="377"/>
        <end position="399"/>
    </location>
</feature>
<feature type="transmembrane region" description="Helical" evidence="1">
    <location>
        <begin position="300"/>
        <end position="322"/>
    </location>
</feature>
<dbReference type="EMBL" id="SMKU01000006">
    <property type="protein sequence ID" value="TDD96460.1"/>
    <property type="molecule type" value="Genomic_DNA"/>
</dbReference>
<evidence type="ECO:0000313" key="4">
    <source>
        <dbReference type="Proteomes" id="UP000294513"/>
    </source>
</evidence>
<dbReference type="InterPro" id="IPR027389">
    <property type="entry name" value="B_mannosylTrfase_Bre-3/Egh"/>
</dbReference>
<feature type="transmembrane region" description="Helical" evidence="1">
    <location>
        <begin position="6"/>
        <end position="27"/>
    </location>
</feature>
<evidence type="ECO:0000256" key="1">
    <source>
        <dbReference type="SAM" id="Phobius"/>
    </source>
</evidence>
<accession>A0A4R5CDS8</accession>
<sequence length="420" mass="46773">MGAPGWTHYLQWACLPFFLIPLVEFYLMGVGHLYARQCYEMAPDKFRHLVIQITTVGREPDLVRETIAAIRGYALAAPHEIWVVLEPGHDDRYPLADRVITVPEDFTCKAIDKARALEFARLERAACGLNSYDTKILLIDDDTLPTKAYICAAYAGDYDLCQGVTVVNRHYASRPWKHFLLSHLDNIRTRNCLIYCSCTQGITGKPLFVHGEGLCVTGLVEDKITWDHPIVASDDLVFGTNAAYAGFSWGYFHEHIQLVSPWGFKDAWRQRKRWTWGNFTAIRRRDILPLSVAVPKAAKYAMGLVSVFASGAGALCVALGITKVPPQVHAVFWTSLVAWFASYGLMGWINSGGDANRRRFARPAGKRPDARFNAFRALQVVVAMLLCVPTAVIPAFVIIGSVLTGKPKRFVTIAKTQPGA</sequence>
<dbReference type="GO" id="GO:0005737">
    <property type="term" value="C:cytoplasm"/>
    <property type="evidence" value="ECO:0007669"/>
    <property type="project" value="TreeGrafter"/>
</dbReference>
<dbReference type="OrthoDB" id="4891012at2"/>
<dbReference type="Pfam" id="PF13632">
    <property type="entry name" value="Glyco_trans_2_3"/>
    <property type="match status" value="1"/>
</dbReference>
<feature type="domain" description="Glycosyltransferase 2-like" evidence="2">
    <location>
        <begin position="136"/>
        <end position="341"/>
    </location>
</feature>
<dbReference type="RefSeq" id="WP_131889211.1">
    <property type="nucleotide sequence ID" value="NZ_SMKU01000006.1"/>
</dbReference>
<dbReference type="PANTHER" id="PTHR16779:SF1">
    <property type="entry name" value="BETA-1,4-MANNOSYLTRANSFERASE EGH"/>
    <property type="match status" value="1"/>
</dbReference>
<dbReference type="GO" id="GO:0019187">
    <property type="term" value="F:beta-1,4-mannosyltransferase activity"/>
    <property type="evidence" value="ECO:0007669"/>
    <property type="project" value="InterPro"/>
</dbReference>
<keyword evidence="1" id="KW-0812">Transmembrane</keyword>
<evidence type="ECO:0000259" key="2">
    <source>
        <dbReference type="Pfam" id="PF13632"/>
    </source>
</evidence>
<organism evidence="3 4">
    <name type="scientific">Actinomadura rubrisoli</name>
    <dbReference type="NCBI Taxonomy" id="2530368"/>
    <lineage>
        <taxon>Bacteria</taxon>
        <taxon>Bacillati</taxon>
        <taxon>Actinomycetota</taxon>
        <taxon>Actinomycetes</taxon>
        <taxon>Streptosporangiales</taxon>
        <taxon>Thermomonosporaceae</taxon>
        <taxon>Actinomadura</taxon>
    </lineage>
</organism>
<keyword evidence="4" id="KW-1185">Reference proteome</keyword>
<dbReference type="InterPro" id="IPR029044">
    <property type="entry name" value="Nucleotide-diphossugar_trans"/>
</dbReference>
<name>A0A4R5CDS8_9ACTN</name>
<comment type="caution">
    <text evidence="3">The sequence shown here is derived from an EMBL/GenBank/DDBJ whole genome shotgun (WGS) entry which is preliminary data.</text>
</comment>
<dbReference type="AlphaFoldDB" id="A0A4R5CDS8"/>
<keyword evidence="1" id="KW-1133">Transmembrane helix</keyword>
<gene>
    <name evidence="3" type="ORF">E1298_03200</name>
</gene>
<evidence type="ECO:0000313" key="3">
    <source>
        <dbReference type="EMBL" id="TDD96460.1"/>
    </source>
</evidence>
<dbReference type="InterPro" id="IPR001173">
    <property type="entry name" value="Glyco_trans_2-like"/>
</dbReference>
<dbReference type="Proteomes" id="UP000294513">
    <property type="component" value="Unassembled WGS sequence"/>
</dbReference>